<evidence type="ECO:0000313" key="2">
    <source>
        <dbReference type="EMBL" id="SVB44335.1"/>
    </source>
</evidence>
<dbReference type="GO" id="GO:0009055">
    <property type="term" value="F:electron transfer activity"/>
    <property type="evidence" value="ECO:0007669"/>
    <property type="project" value="InterPro"/>
</dbReference>
<accession>A0A382E1L2</accession>
<reference evidence="2" key="1">
    <citation type="submission" date="2018-05" db="EMBL/GenBank/DDBJ databases">
        <authorList>
            <person name="Lanie J.A."/>
            <person name="Ng W.-L."/>
            <person name="Kazmierczak K.M."/>
            <person name="Andrzejewski T.M."/>
            <person name="Davidsen T.M."/>
            <person name="Wayne K.J."/>
            <person name="Tettelin H."/>
            <person name="Glass J.I."/>
            <person name="Rusch D."/>
            <person name="Podicherti R."/>
            <person name="Tsui H.-C.T."/>
            <person name="Winkler M.E."/>
        </authorList>
    </citation>
    <scope>NUCLEOTIDE SEQUENCE</scope>
</reference>
<protein>
    <recommendedName>
        <fullName evidence="1">DUF1587 domain-containing protein</fullName>
    </recommendedName>
</protein>
<dbReference type="SUPFAM" id="SSF46626">
    <property type="entry name" value="Cytochrome c"/>
    <property type="match status" value="1"/>
</dbReference>
<dbReference type="EMBL" id="UINC01042126">
    <property type="protein sequence ID" value="SVB44335.1"/>
    <property type="molecule type" value="Genomic_DNA"/>
</dbReference>
<dbReference type="InterPro" id="IPR036909">
    <property type="entry name" value="Cyt_c-like_dom_sf"/>
</dbReference>
<dbReference type="Pfam" id="PF07626">
    <property type="entry name" value="PSD3"/>
    <property type="match status" value="1"/>
</dbReference>
<evidence type="ECO:0000259" key="1">
    <source>
        <dbReference type="Pfam" id="PF07626"/>
    </source>
</evidence>
<gene>
    <name evidence="2" type="ORF">METZ01_LOCUS197189</name>
</gene>
<proteinExistence type="predicted"/>
<organism evidence="2">
    <name type="scientific">marine metagenome</name>
    <dbReference type="NCBI Taxonomy" id="408172"/>
    <lineage>
        <taxon>unclassified sequences</taxon>
        <taxon>metagenomes</taxon>
        <taxon>ecological metagenomes</taxon>
    </lineage>
</organism>
<sequence>MSYYLPTKSILGLAIFPIASVLPLPDGAAAQSAEAQLLGETIDQYCSRCHSDRRSEAGLSLEGIDLSQVGEHGSIAESVVSKFRNRTMPPVGRPRPDEETYDALAGWLESEIDRYAIDNPDPGRTETFHRLNRSEYANAVRDLLALEVDVEELLPADNYDEYGFDNMADVLTVSPALMERYLS</sequence>
<feature type="non-terminal residue" evidence="2">
    <location>
        <position position="183"/>
    </location>
</feature>
<name>A0A382E1L2_9ZZZZ</name>
<feature type="domain" description="DUF1587" evidence="1">
    <location>
        <begin position="130"/>
        <end position="182"/>
    </location>
</feature>
<dbReference type="InterPro" id="IPR013036">
    <property type="entry name" value="DUF1587"/>
</dbReference>
<dbReference type="AlphaFoldDB" id="A0A382E1L2"/>
<dbReference type="GO" id="GO:0020037">
    <property type="term" value="F:heme binding"/>
    <property type="evidence" value="ECO:0007669"/>
    <property type="project" value="InterPro"/>
</dbReference>